<keyword evidence="2" id="KW-1185">Reference proteome</keyword>
<evidence type="ECO:0000313" key="1">
    <source>
        <dbReference type="EMBL" id="KDP43827.1"/>
    </source>
</evidence>
<dbReference type="AlphaFoldDB" id="A0A067L5Z7"/>
<evidence type="ECO:0000313" key="2">
    <source>
        <dbReference type="Proteomes" id="UP000027138"/>
    </source>
</evidence>
<reference evidence="1 2" key="1">
    <citation type="journal article" date="2014" name="PLoS ONE">
        <title>Global Analysis of Gene Expression Profiles in Physic Nut (Jatropha curcas L.) Seedlings Exposed to Salt Stress.</title>
        <authorList>
            <person name="Zhang L."/>
            <person name="Zhang C."/>
            <person name="Wu P."/>
            <person name="Chen Y."/>
            <person name="Li M."/>
            <person name="Jiang H."/>
            <person name="Wu G."/>
        </authorList>
    </citation>
    <scope>NUCLEOTIDE SEQUENCE [LARGE SCALE GENOMIC DNA]</scope>
    <source>
        <strain evidence="2">cv. GZQX0401</strain>
        <tissue evidence="1">Young leaves</tissue>
    </source>
</reference>
<name>A0A067L5Z7_JATCU</name>
<protein>
    <submittedName>
        <fullName evidence="1">Uncharacterized protein</fullName>
    </submittedName>
</protein>
<dbReference type="EMBL" id="KK914258">
    <property type="protein sequence ID" value="KDP43827.1"/>
    <property type="molecule type" value="Genomic_DNA"/>
</dbReference>
<proteinExistence type="predicted"/>
<accession>A0A067L5Z7</accession>
<sequence length="129" mass="14528">MMELGSVIEELFVPLCVVFMWAFESFHLELYIESYGQKNTDCTIWKNVARSRMLGSTSRSRFPIARSRLESGSSLTLNCTTRAREDHMRGRDFGQKLSDSQYAHFTLANSTSTLATASRARVLCCAVAT</sequence>
<organism evidence="1 2">
    <name type="scientific">Jatropha curcas</name>
    <name type="common">Barbados nut</name>
    <dbReference type="NCBI Taxonomy" id="180498"/>
    <lineage>
        <taxon>Eukaryota</taxon>
        <taxon>Viridiplantae</taxon>
        <taxon>Streptophyta</taxon>
        <taxon>Embryophyta</taxon>
        <taxon>Tracheophyta</taxon>
        <taxon>Spermatophyta</taxon>
        <taxon>Magnoliopsida</taxon>
        <taxon>eudicotyledons</taxon>
        <taxon>Gunneridae</taxon>
        <taxon>Pentapetalae</taxon>
        <taxon>rosids</taxon>
        <taxon>fabids</taxon>
        <taxon>Malpighiales</taxon>
        <taxon>Euphorbiaceae</taxon>
        <taxon>Crotonoideae</taxon>
        <taxon>Jatropheae</taxon>
        <taxon>Jatropha</taxon>
    </lineage>
</organism>
<gene>
    <name evidence="1" type="ORF">JCGZ_23035</name>
</gene>
<dbReference type="Proteomes" id="UP000027138">
    <property type="component" value="Unassembled WGS sequence"/>
</dbReference>